<dbReference type="InterPro" id="IPR053925">
    <property type="entry name" value="RecX_HTH_3rd"/>
</dbReference>
<dbReference type="InterPro" id="IPR036388">
    <property type="entry name" value="WH-like_DNA-bd_sf"/>
</dbReference>
<evidence type="ECO:0000259" key="5">
    <source>
        <dbReference type="Pfam" id="PF02631"/>
    </source>
</evidence>
<keyword evidence="4" id="KW-0963">Cytoplasm</keyword>
<dbReference type="InterPro" id="IPR053926">
    <property type="entry name" value="RecX_HTH_1st"/>
</dbReference>
<feature type="domain" description="RecX second three-helical" evidence="5">
    <location>
        <begin position="40"/>
        <end position="80"/>
    </location>
</feature>
<dbReference type="PANTHER" id="PTHR33602:SF1">
    <property type="entry name" value="REGULATORY PROTEIN RECX FAMILY PROTEIN"/>
    <property type="match status" value="1"/>
</dbReference>
<name>A0A5K7Z1U4_9BACT</name>
<dbReference type="Pfam" id="PF02631">
    <property type="entry name" value="RecX_HTH2"/>
    <property type="match status" value="1"/>
</dbReference>
<feature type="domain" description="RecX third three-helical" evidence="6">
    <location>
        <begin position="90"/>
        <end position="135"/>
    </location>
</feature>
<dbReference type="Proteomes" id="UP000427906">
    <property type="component" value="Chromosome"/>
</dbReference>
<evidence type="ECO:0000313" key="9">
    <source>
        <dbReference type="Proteomes" id="UP000427906"/>
    </source>
</evidence>
<proteinExistence type="inferred from homology"/>
<dbReference type="InterPro" id="IPR053924">
    <property type="entry name" value="RecX_HTH_2nd"/>
</dbReference>
<evidence type="ECO:0000256" key="2">
    <source>
        <dbReference type="ARBA" id="ARBA00009695"/>
    </source>
</evidence>
<comment type="similarity">
    <text evidence="2">Belongs to the RecX family.</text>
</comment>
<dbReference type="GO" id="GO:0005737">
    <property type="term" value="C:cytoplasm"/>
    <property type="evidence" value="ECO:0007669"/>
    <property type="project" value="UniProtKB-SubCell"/>
</dbReference>
<evidence type="ECO:0000256" key="1">
    <source>
        <dbReference type="ARBA" id="ARBA00004496"/>
    </source>
</evidence>
<feature type="domain" description="RecX first three-helical" evidence="7">
    <location>
        <begin position="1"/>
        <end position="33"/>
    </location>
</feature>
<dbReference type="PANTHER" id="PTHR33602">
    <property type="entry name" value="REGULATORY PROTEIN RECX FAMILY PROTEIN"/>
    <property type="match status" value="1"/>
</dbReference>
<evidence type="ECO:0000256" key="3">
    <source>
        <dbReference type="ARBA" id="ARBA00018111"/>
    </source>
</evidence>
<dbReference type="GO" id="GO:0006282">
    <property type="term" value="P:regulation of DNA repair"/>
    <property type="evidence" value="ECO:0007669"/>
    <property type="project" value="InterPro"/>
</dbReference>
<accession>A0A5K7Z1U4</accession>
<dbReference type="EMBL" id="AP021874">
    <property type="protein sequence ID" value="BBO70737.1"/>
    <property type="molecule type" value="Genomic_DNA"/>
</dbReference>
<sequence>MLARRDHTSRELAVKLRQKGYGRVAIDGAMARCRELGYLDDMKTATAMAGHLVRSGYGPLRVRQTLSQKGLDDQVVENALGCCGDEDAQVRLAGRVLEKKKPRLAREADPWKRRQKAYRFLAGRGFAPIVINRAIGDV</sequence>
<evidence type="ECO:0000313" key="8">
    <source>
        <dbReference type="EMBL" id="BBO70737.1"/>
    </source>
</evidence>
<dbReference type="Pfam" id="PF21981">
    <property type="entry name" value="RecX_HTH3"/>
    <property type="match status" value="1"/>
</dbReference>
<evidence type="ECO:0000259" key="6">
    <source>
        <dbReference type="Pfam" id="PF21981"/>
    </source>
</evidence>
<organism evidence="8 9">
    <name type="scientific">Desulfosarcina alkanivorans</name>
    <dbReference type="NCBI Taxonomy" id="571177"/>
    <lineage>
        <taxon>Bacteria</taxon>
        <taxon>Pseudomonadati</taxon>
        <taxon>Thermodesulfobacteriota</taxon>
        <taxon>Desulfobacteria</taxon>
        <taxon>Desulfobacterales</taxon>
        <taxon>Desulfosarcinaceae</taxon>
        <taxon>Desulfosarcina</taxon>
    </lineage>
</organism>
<protein>
    <recommendedName>
        <fullName evidence="3">Regulatory protein RecX</fullName>
    </recommendedName>
</protein>
<gene>
    <name evidence="8" type="primary">recX</name>
    <name evidence="8" type="ORF">DSCA_46670</name>
</gene>
<evidence type="ECO:0000259" key="7">
    <source>
        <dbReference type="Pfam" id="PF21982"/>
    </source>
</evidence>
<dbReference type="Gene3D" id="1.10.10.10">
    <property type="entry name" value="Winged helix-like DNA-binding domain superfamily/Winged helix DNA-binding domain"/>
    <property type="match status" value="3"/>
</dbReference>
<dbReference type="AlphaFoldDB" id="A0A5K7Z1U4"/>
<keyword evidence="9" id="KW-1185">Reference proteome</keyword>
<comment type="subcellular location">
    <subcellularLocation>
        <location evidence="1">Cytoplasm</location>
    </subcellularLocation>
</comment>
<evidence type="ECO:0000256" key="4">
    <source>
        <dbReference type="ARBA" id="ARBA00022490"/>
    </source>
</evidence>
<dbReference type="Pfam" id="PF21982">
    <property type="entry name" value="RecX_HTH1"/>
    <property type="match status" value="1"/>
</dbReference>
<dbReference type="KEGG" id="dalk:DSCA_46670"/>
<reference evidence="8 9" key="1">
    <citation type="submission" date="2019-11" db="EMBL/GenBank/DDBJ databases">
        <title>Comparative genomics of hydrocarbon-degrading Desulfosarcina strains.</title>
        <authorList>
            <person name="Watanabe M."/>
            <person name="Kojima H."/>
            <person name="Fukui M."/>
        </authorList>
    </citation>
    <scope>NUCLEOTIDE SEQUENCE [LARGE SCALE GENOMIC DNA]</scope>
    <source>
        <strain evidence="8 9">PL12</strain>
    </source>
</reference>
<dbReference type="InterPro" id="IPR003783">
    <property type="entry name" value="Regulatory_RecX"/>
</dbReference>